<evidence type="ECO:0000313" key="1">
    <source>
        <dbReference type="EMBL" id="MCI74000.1"/>
    </source>
</evidence>
<comment type="caution">
    <text evidence="1">The sequence shown here is derived from an EMBL/GenBank/DDBJ whole genome shotgun (WGS) entry which is preliminary data.</text>
</comment>
<accession>A0A392UNT1</accession>
<sequence>MASGDVLGVASGRQARWWRDGRQLS</sequence>
<organism evidence="1 2">
    <name type="scientific">Trifolium medium</name>
    <dbReference type="NCBI Taxonomy" id="97028"/>
    <lineage>
        <taxon>Eukaryota</taxon>
        <taxon>Viridiplantae</taxon>
        <taxon>Streptophyta</taxon>
        <taxon>Embryophyta</taxon>
        <taxon>Tracheophyta</taxon>
        <taxon>Spermatophyta</taxon>
        <taxon>Magnoliopsida</taxon>
        <taxon>eudicotyledons</taxon>
        <taxon>Gunneridae</taxon>
        <taxon>Pentapetalae</taxon>
        <taxon>rosids</taxon>
        <taxon>fabids</taxon>
        <taxon>Fabales</taxon>
        <taxon>Fabaceae</taxon>
        <taxon>Papilionoideae</taxon>
        <taxon>50 kb inversion clade</taxon>
        <taxon>NPAAA clade</taxon>
        <taxon>Hologalegina</taxon>
        <taxon>IRL clade</taxon>
        <taxon>Trifolieae</taxon>
        <taxon>Trifolium</taxon>
    </lineage>
</organism>
<dbReference type="EMBL" id="LXQA010851138">
    <property type="protein sequence ID" value="MCI74000.1"/>
    <property type="molecule type" value="Genomic_DNA"/>
</dbReference>
<reference evidence="1 2" key="1">
    <citation type="journal article" date="2018" name="Front. Plant Sci.">
        <title>Red Clover (Trifolium pratense) and Zigzag Clover (T. medium) - A Picture of Genomic Similarities and Differences.</title>
        <authorList>
            <person name="Dluhosova J."/>
            <person name="Istvanek J."/>
            <person name="Nedelnik J."/>
            <person name="Repkova J."/>
        </authorList>
    </citation>
    <scope>NUCLEOTIDE SEQUENCE [LARGE SCALE GENOMIC DNA]</scope>
    <source>
        <strain evidence="2">cv. 10/8</strain>
        <tissue evidence="1">Leaf</tissue>
    </source>
</reference>
<proteinExistence type="predicted"/>
<keyword evidence="2" id="KW-1185">Reference proteome</keyword>
<protein>
    <submittedName>
        <fullName evidence="1">Uncharacterized protein</fullName>
    </submittedName>
</protein>
<evidence type="ECO:0000313" key="2">
    <source>
        <dbReference type="Proteomes" id="UP000265520"/>
    </source>
</evidence>
<feature type="non-terminal residue" evidence="1">
    <location>
        <position position="25"/>
    </location>
</feature>
<name>A0A392UNT1_9FABA</name>
<dbReference type="AlphaFoldDB" id="A0A392UNT1"/>
<dbReference type="Proteomes" id="UP000265520">
    <property type="component" value="Unassembled WGS sequence"/>
</dbReference>